<dbReference type="Proteomes" id="UP000596660">
    <property type="component" value="Unplaced"/>
</dbReference>
<gene>
    <name evidence="2" type="primary">LOC110724972</name>
</gene>
<name>A0A803N3L2_CHEQI</name>
<evidence type="ECO:0000313" key="2">
    <source>
        <dbReference type="EnsemblPlants" id="AUR62039891-RA:cds"/>
    </source>
</evidence>
<feature type="transmembrane region" description="Helical" evidence="1">
    <location>
        <begin position="1185"/>
        <end position="1211"/>
    </location>
</feature>
<reference evidence="2" key="2">
    <citation type="submission" date="2021-03" db="UniProtKB">
        <authorList>
            <consortium name="EnsemblPlants"/>
        </authorList>
    </citation>
    <scope>IDENTIFICATION</scope>
</reference>
<dbReference type="GeneID" id="110724972"/>
<feature type="transmembrane region" description="Helical" evidence="1">
    <location>
        <begin position="1143"/>
        <end position="1165"/>
    </location>
</feature>
<dbReference type="Gramene" id="AUR62039891-RA">
    <property type="protein sequence ID" value="AUR62039891-RA:cds"/>
    <property type="gene ID" value="AUR62039891"/>
</dbReference>
<keyword evidence="1" id="KW-0812">Transmembrane</keyword>
<dbReference type="InterPro" id="IPR039638">
    <property type="entry name" value="MED33A/B"/>
</dbReference>
<keyword evidence="1" id="KW-0472">Membrane</keyword>
<organism evidence="2 3">
    <name type="scientific">Chenopodium quinoa</name>
    <name type="common">Quinoa</name>
    <dbReference type="NCBI Taxonomy" id="63459"/>
    <lineage>
        <taxon>Eukaryota</taxon>
        <taxon>Viridiplantae</taxon>
        <taxon>Streptophyta</taxon>
        <taxon>Embryophyta</taxon>
        <taxon>Tracheophyta</taxon>
        <taxon>Spermatophyta</taxon>
        <taxon>Magnoliopsida</taxon>
        <taxon>eudicotyledons</taxon>
        <taxon>Gunneridae</taxon>
        <taxon>Pentapetalae</taxon>
        <taxon>Caryophyllales</taxon>
        <taxon>Chenopodiaceae</taxon>
        <taxon>Chenopodioideae</taxon>
        <taxon>Atripliceae</taxon>
        <taxon>Chenopodium</taxon>
    </lineage>
</organism>
<dbReference type="EnsemblPlants" id="AUR62039891-RA">
    <property type="protein sequence ID" value="AUR62039891-RA:cds"/>
    <property type="gene ID" value="AUR62039891"/>
</dbReference>
<keyword evidence="1" id="KW-1133">Transmembrane helix</keyword>
<dbReference type="GO" id="GO:2000762">
    <property type="term" value="P:regulation of phenylpropanoid metabolic process"/>
    <property type="evidence" value="ECO:0007669"/>
    <property type="project" value="InterPro"/>
</dbReference>
<feature type="transmembrane region" description="Helical" evidence="1">
    <location>
        <begin position="978"/>
        <end position="1003"/>
    </location>
</feature>
<evidence type="ECO:0000256" key="1">
    <source>
        <dbReference type="SAM" id="Phobius"/>
    </source>
</evidence>
<dbReference type="GO" id="GO:0016592">
    <property type="term" value="C:mediator complex"/>
    <property type="evidence" value="ECO:0007669"/>
    <property type="project" value="InterPro"/>
</dbReference>
<keyword evidence="3" id="KW-1185">Reference proteome</keyword>
<dbReference type="KEGG" id="cqi:110724972"/>
<dbReference type="PANTHER" id="PTHR33739:SF7">
    <property type="entry name" value="MEDIATOR OF RNA POLYMERASE II TRANSCRIPTION SUBUNIT 33B"/>
    <property type="match status" value="1"/>
</dbReference>
<accession>A0A803N3L2</accession>
<protein>
    <recommendedName>
        <fullName evidence="4">Mediator of RNA polymerase II transcription subunit 33A-like</fullName>
    </recommendedName>
</protein>
<dbReference type="RefSeq" id="XP_021760145.1">
    <property type="nucleotide sequence ID" value="XM_021904453.1"/>
</dbReference>
<evidence type="ECO:0000313" key="3">
    <source>
        <dbReference type="Proteomes" id="UP000596660"/>
    </source>
</evidence>
<reference evidence="2" key="1">
    <citation type="journal article" date="2017" name="Nature">
        <title>The genome of Chenopodium quinoa.</title>
        <authorList>
            <person name="Jarvis D.E."/>
            <person name="Ho Y.S."/>
            <person name="Lightfoot D.J."/>
            <person name="Schmoeckel S.M."/>
            <person name="Li B."/>
            <person name="Borm T.J.A."/>
            <person name="Ohyanagi H."/>
            <person name="Mineta K."/>
            <person name="Michell C.T."/>
            <person name="Saber N."/>
            <person name="Kharbatia N.M."/>
            <person name="Rupper R.R."/>
            <person name="Sharp A.R."/>
            <person name="Dally N."/>
            <person name="Boughton B.A."/>
            <person name="Woo Y.H."/>
            <person name="Gao G."/>
            <person name="Schijlen E.G.W.M."/>
            <person name="Guo X."/>
            <person name="Momin A.A."/>
            <person name="Negrao S."/>
            <person name="Al-Babili S."/>
            <person name="Gehring C."/>
            <person name="Roessner U."/>
            <person name="Jung C."/>
            <person name="Murphy K."/>
            <person name="Arold S.T."/>
            <person name="Gojobori T."/>
            <person name="van der Linden C.G."/>
            <person name="van Loo E.N."/>
            <person name="Jellen E.N."/>
            <person name="Maughan P.J."/>
            <person name="Tester M."/>
        </authorList>
    </citation>
    <scope>NUCLEOTIDE SEQUENCE [LARGE SCALE GENOMIC DNA]</scope>
    <source>
        <strain evidence="2">cv. PI 614886</strain>
    </source>
</reference>
<dbReference type="PANTHER" id="PTHR33739">
    <property type="entry name" value="OS07G0681500 PROTEIN"/>
    <property type="match status" value="1"/>
</dbReference>
<dbReference type="OrthoDB" id="625764at2759"/>
<dbReference type="OMA" id="IFWENHT"/>
<evidence type="ECO:0008006" key="4">
    <source>
        <dbReference type="Google" id="ProtNLM"/>
    </source>
</evidence>
<sequence length="1315" mass="143007">MAETLQTNGGGIWDTVLELTKLAQDKNTNPMVWAIQLGSILNSAGLTLPSVELSHLLVSHICWNNNFPITWKFLEKALALKFVPPMLVLALLSTRVISSRRVHPAAYRLYMELLKRYGSSFASQLHESNHEKILKAIDDALHLSDLYGIQASGPAVLSVLFVFSNVWQLVDASLDDEGLLEYSPEKISRWLTGIQDMDIVNHGRFLENKIEFQEGVLKRNTLMAVEMIVESLQSKVTSQILFLVRQNMPSHWSDFYQHLQLLASKSSALRSSKLTTPEIFAQMASDTSKHLHWQSKTSLQHQFHAVMAPGCFLPSSIQCHGASNSSLWLPIDLFLEDAMEGIVVTPTCAIDTLTSMVKSLQALYSTTWHDTFLGLWIAILRLVQREKNPCDGPVARLDSCLCMLLSITPLVLLNLIDEDIKGSEFSQREDKQASSSRRHELVSCLQQLGEYEGLLTPPPSVASIANQAAITAIMYLSGLNINSGYLDSVSVSDVPINCAGNLRHLIVEACIARNLLDISAYTWPGYVNARVNQIPRVSGQVTGWSSLMKGSPLTSALVNALVSCPASSLAEIEKIYEIAVGGSDDEKISAATILCGASLIRGWNVQEHTVLFLLRLLSPPIPAEYSGSESHLISYGPFLNVLLIGIATVDIVQIFSLHGLVPHLAGELMPICEVFGSYSPKISWTLSTGEEINSHAVFSNAFTLLLKLWCFDHTPIEQALGDVPSVASQLSPEYLLLVRNSQLASCGSAAKDQSRYQRISKLITLPSTEPIFMDSFPKLKCWYRQHQACIASPLSGLTPGTPVHQIVEALLTMLFKKMNRGTASGSSSSSGSSMEEAVLRLQLPAWDILEALPFVLDAALTACAYDKLSPRDLATGLKDLADFLPASLASILSYFTAEVTRGVWKPVSMNGTDWPSPAANLSMVEQQIHKVLATTGIDVPSLATVGNSIPTLPLPLAALLSLTITYKIDKANERYLNLVGRGVVVLAACCPWPCMPIVAALWAQKAKRWSDFLIHSASRAVFNLNNDAVVQLLRSCFSSVLGFNASPRCRNGGVGALLGHGFGSGYSNGMSPVAPGIFYLRVSPFIRNITFVAEEIVSLLMMSVKGIATGGLSNETIGKLKKCKFGMRYRQVSLTSAMSRVKLAASVGASFVWISGGINLLQTLLKEMLPSWFISTQRTVDIGESGSVVATLSGYALAYFAVLCGLFAWGVDAASSASKLRSKVLASHLEFMATALEGKISLGCELATWRAYVSGFLGLLVRCIPAWLQEIDVHILKSLSKGLRLWNEEELAVALVGVSGINAMGAAAEMIIESA</sequence>
<proteinExistence type="predicted"/>